<comment type="caution">
    <text evidence="1">The sequence shown here is derived from an EMBL/GenBank/DDBJ whole genome shotgun (WGS) entry which is preliminary data.</text>
</comment>
<protein>
    <submittedName>
        <fullName evidence="1">Uncharacterized protein</fullName>
    </submittedName>
</protein>
<accession>A0A8H3HSZ7</accession>
<proteinExistence type="predicted"/>
<sequence length="171" mass="18642">MSTPVTKGNVLIIPGPETSALKEVTIKWSQDWGKPYAEVFYTGIVKNKTTGANVLFFVHSASYNTGSALTKKSEVDGYYELTVGDNCRYGQRNKDGDGRFVVLQNPDYKMYQHRFFRAALEALVFGPTAKDVVAALGYLPQKGGSSLSLAGDVLNAAEPALKIVGDDLHKF</sequence>
<dbReference type="Proteomes" id="UP000663853">
    <property type="component" value="Unassembled WGS sequence"/>
</dbReference>
<name>A0A8H3HSZ7_9AGAM</name>
<evidence type="ECO:0000313" key="1">
    <source>
        <dbReference type="EMBL" id="CAE6536893.1"/>
    </source>
</evidence>
<evidence type="ECO:0000313" key="2">
    <source>
        <dbReference type="Proteomes" id="UP000663853"/>
    </source>
</evidence>
<dbReference type="EMBL" id="CAJMXA010004201">
    <property type="protein sequence ID" value="CAE6536893.1"/>
    <property type="molecule type" value="Genomic_DNA"/>
</dbReference>
<dbReference type="AlphaFoldDB" id="A0A8H3HSZ7"/>
<gene>
    <name evidence="1" type="ORF">RDB_LOCUS182292</name>
</gene>
<organism evidence="1 2">
    <name type="scientific">Rhizoctonia solani</name>
    <dbReference type="NCBI Taxonomy" id="456999"/>
    <lineage>
        <taxon>Eukaryota</taxon>
        <taxon>Fungi</taxon>
        <taxon>Dikarya</taxon>
        <taxon>Basidiomycota</taxon>
        <taxon>Agaricomycotina</taxon>
        <taxon>Agaricomycetes</taxon>
        <taxon>Cantharellales</taxon>
        <taxon>Ceratobasidiaceae</taxon>
        <taxon>Rhizoctonia</taxon>
    </lineage>
</organism>
<reference evidence="1" key="1">
    <citation type="submission" date="2021-01" db="EMBL/GenBank/DDBJ databases">
        <authorList>
            <person name="Kaushik A."/>
        </authorList>
    </citation>
    <scope>NUCLEOTIDE SEQUENCE</scope>
    <source>
        <strain evidence="1">AG6-10EEA</strain>
    </source>
</reference>